<dbReference type="Gene3D" id="3.40.50.1240">
    <property type="entry name" value="Phosphoglycerate mutase-like"/>
    <property type="match status" value="2"/>
</dbReference>
<evidence type="ECO:0000256" key="2">
    <source>
        <dbReference type="ARBA" id="ARBA00006717"/>
    </source>
</evidence>
<dbReference type="AlphaFoldDB" id="A0A0R3S9F8"/>
<gene>
    <name evidence="8" type="ORF">HDID_LOCUS883</name>
</gene>
<dbReference type="InterPro" id="IPR005952">
    <property type="entry name" value="Phosphogly_mut1"/>
</dbReference>
<feature type="binding site" evidence="6">
    <location>
        <position position="71"/>
    </location>
    <ligand>
        <name>substrate</name>
    </ligand>
</feature>
<dbReference type="NCBIfam" id="TIGR01258">
    <property type="entry name" value="pgm_1"/>
    <property type="match status" value="2"/>
</dbReference>
<dbReference type="Proteomes" id="UP000274504">
    <property type="component" value="Unassembled WGS sequence"/>
</dbReference>
<dbReference type="WBParaSite" id="HDID_0000088201-mRNA-1">
    <property type="protein sequence ID" value="HDID_0000088201-mRNA-1"/>
    <property type="gene ID" value="HDID_0000088201"/>
</dbReference>
<keyword evidence="4" id="KW-0324">Glycolysis</keyword>
<evidence type="ECO:0000256" key="5">
    <source>
        <dbReference type="ARBA" id="ARBA00023235"/>
    </source>
</evidence>
<dbReference type="STRING" id="6216.A0A0R3S9F8"/>
<evidence type="ECO:0000256" key="7">
    <source>
        <dbReference type="PIRSR" id="PIRSR613078-3"/>
    </source>
</evidence>
<dbReference type="CDD" id="cd07067">
    <property type="entry name" value="HP_PGM_like"/>
    <property type="match status" value="2"/>
</dbReference>
<dbReference type="GO" id="GO:0004619">
    <property type="term" value="F:phosphoglycerate mutase activity"/>
    <property type="evidence" value="ECO:0007669"/>
    <property type="project" value="UniProtKB-EC"/>
</dbReference>
<evidence type="ECO:0000256" key="6">
    <source>
        <dbReference type="PIRSR" id="PIRSR613078-2"/>
    </source>
</evidence>
<dbReference type="OrthoDB" id="354304at2759"/>
<evidence type="ECO:0000256" key="3">
    <source>
        <dbReference type="ARBA" id="ARBA00012028"/>
    </source>
</evidence>
<dbReference type="EMBL" id="UYSG01000134">
    <property type="protein sequence ID" value="VDL18344.1"/>
    <property type="molecule type" value="Genomic_DNA"/>
</dbReference>
<proteinExistence type="inferred from homology"/>
<feature type="binding site" evidence="6">
    <location>
        <position position="18"/>
    </location>
    <ligand>
        <name>substrate</name>
    </ligand>
</feature>
<evidence type="ECO:0000256" key="4">
    <source>
        <dbReference type="ARBA" id="ARBA00023152"/>
    </source>
</evidence>
<dbReference type="SUPFAM" id="SSF53254">
    <property type="entry name" value="Phosphoglycerate mutase-like"/>
    <property type="match status" value="2"/>
</dbReference>
<reference evidence="8 9" key="2">
    <citation type="submission" date="2018-11" db="EMBL/GenBank/DDBJ databases">
        <authorList>
            <consortium name="Pathogen Informatics"/>
        </authorList>
    </citation>
    <scope>NUCLEOTIDE SEQUENCE [LARGE SCALE GENOMIC DNA]</scope>
</reference>
<name>A0A0R3S9F8_HYMDI</name>
<evidence type="ECO:0000313" key="8">
    <source>
        <dbReference type="EMBL" id="VDL18344.1"/>
    </source>
</evidence>
<dbReference type="GO" id="GO:0006096">
    <property type="term" value="P:glycolytic process"/>
    <property type="evidence" value="ECO:0007669"/>
    <property type="project" value="UniProtKB-KW"/>
</dbReference>
<reference evidence="10" key="1">
    <citation type="submission" date="2017-02" db="UniProtKB">
        <authorList>
            <consortium name="WormBaseParasite"/>
        </authorList>
    </citation>
    <scope>IDENTIFICATION</scope>
</reference>
<keyword evidence="5" id="KW-0413">Isomerase</keyword>
<dbReference type="FunFam" id="3.40.50.1240:FF:000003">
    <property type="entry name" value="2,3-bisphosphoglycerate-dependent phosphoglycerate mutase"/>
    <property type="match status" value="1"/>
</dbReference>
<accession>A0A0R3S9F8</accession>
<dbReference type="InterPro" id="IPR029033">
    <property type="entry name" value="His_PPase_superfam"/>
</dbReference>
<dbReference type="InterPro" id="IPR013078">
    <property type="entry name" value="His_Pase_superF_clade-1"/>
</dbReference>
<sequence length="314" mass="36353">MNQRHLIFDVAYTSVLKRAIKFCHIALDELNLLWIPTVNTQINTKLLKYIFRNRSWRLNERMLGALQGMSKEDSFTKFGKCQVKLWTTSFDIPPPESICTGPKPLEFDSRYAHLDINLLPKTESMKDTIERVLPFWHDEIVPSIKKGKRILVIAHLNSIRALIKHIDNVPNDKVMDIDIPTGIPLVYELQASLVPVRKYYLADTSEIAPLLAKSIIPDTECLRDVHKRVLPFWCDEIVPAIKEGNRVLIVTHESVLRALIKYLNEISDEIIADINVPPCTPLVYEFNEHMRPIRYYYLTKEEQNKQQTNTLGHA</sequence>
<evidence type="ECO:0000313" key="9">
    <source>
        <dbReference type="Proteomes" id="UP000274504"/>
    </source>
</evidence>
<dbReference type="EC" id="5.4.2.11" evidence="3"/>
<feature type="site" description="Transition state stabilizer" evidence="7">
    <location>
        <position position="155"/>
    </location>
</feature>
<evidence type="ECO:0000256" key="1">
    <source>
        <dbReference type="ARBA" id="ARBA00000380"/>
    </source>
</evidence>
<comment type="catalytic activity">
    <reaction evidence="1">
        <text>(2R)-2-phosphoglycerate = (2R)-3-phosphoglycerate</text>
        <dbReference type="Rhea" id="RHEA:15901"/>
        <dbReference type="ChEBI" id="CHEBI:58272"/>
        <dbReference type="ChEBI" id="CHEBI:58289"/>
        <dbReference type="EC" id="5.4.2.11"/>
    </reaction>
</comment>
<protein>
    <recommendedName>
        <fullName evidence="3">phosphoglycerate mutase (2,3-diphosphoglycerate-dependent)</fullName>
        <ecNumber evidence="3">5.4.2.11</ecNumber>
    </recommendedName>
</protein>
<comment type="similarity">
    <text evidence="2">Belongs to the phosphoglycerate mutase family. BPG-dependent PGAM subfamily.</text>
</comment>
<evidence type="ECO:0000313" key="10">
    <source>
        <dbReference type="WBParaSite" id="HDID_0000088201-mRNA-1"/>
    </source>
</evidence>
<dbReference type="PANTHER" id="PTHR11931">
    <property type="entry name" value="PHOSPHOGLYCERATE MUTASE"/>
    <property type="match status" value="1"/>
</dbReference>
<organism evidence="10">
    <name type="scientific">Hymenolepis diminuta</name>
    <name type="common">Rat tapeworm</name>
    <dbReference type="NCBI Taxonomy" id="6216"/>
    <lineage>
        <taxon>Eukaryota</taxon>
        <taxon>Metazoa</taxon>
        <taxon>Spiralia</taxon>
        <taxon>Lophotrochozoa</taxon>
        <taxon>Platyhelminthes</taxon>
        <taxon>Cestoda</taxon>
        <taxon>Eucestoda</taxon>
        <taxon>Cyclophyllidea</taxon>
        <taxon>Hymenolepididae</taxon>
        <taxon>Hymenolepis</taxon>
    </lineage>
</organism>
<dbReference type="Pfam" id="PF00300">
    <property type="entry name" value="His_Phos_1"/>
    <property type="match status" value="2"/>
</dbReference>